<dbReference type="FunFam" id="1.10.357.120:FF:000002">
    <property type="entry name" value="DNA-directed RNA polymerase subunit"/>
    <property type="match status" value="1"/>
</dbReference>
<organism evidence="9 10">
    <name type="scientific">Ambrosiozyma monospora</name>
    <name type="common">Yeast</name>
    <name type="synonym">Endomycopsis monosporus</name>
    <dbReference type="NCBI Taxonomy" id="43982"/>
    <lineage>
        <taxon>Eukaryota</taxon>
        <taxon>Fungi</taxon>
        <taxon>Dikarya</taxon>
        <taxon>Ascomycota</taxon>
        <taxon>Saccharomycotina</taxon>
        <taxon>Pichiomycetes</taxon>
        <taxon>Pichiales</taxon>
        <taxon>Pichiaceae</taxon>
        <taxon>Ambrosiozyma</taxon>
    </lineage>
</organism>
<dbReference type="InterPro" id="IPR045867">
    <property type="entry name" value="DNA-dir_RpoC_beta_prime"/>
</dbReference>
<evidence type="ECO:0000256" key="7">
    <source>
        <dbReference type="SAM" id="MobiDB-lite"/>
    </source>
</evidence>
<feature type="domain" description="RNA polymerase Rpb1" evidence="8">
    <location>
        <begin position="1"/>
        <end position="626"/>
    </location>
</feature>
<keyword evidence="10" id="KW-1185">Reference proteome</keyword>
<evidence type="ECO:0000256" key="3">
    <source>
        <dbReference type="ARBA" id="ARBA00022478"/>
    </source>
</evidence>
<evidence type="ECO:0000256" key="1">
    <source>
        <dbReference type="ARBA" id="ARBA00006460"/>
    </source>
</evidence>
<dbReference type="Gene3D" id="1.10.357.120">
    <property type="match status" value="1"/>
</dbReference>
<accession>A0A9W6YYF2</accession>
<dbReference type="OrthoDB" id="270392at2759"/>
<feature type="compositionally biased region" description="Polar residues" evidence="7">
    <location>
        <begin position="360"/>
        <end position="369"/>
    </location>
</feature>
<protein>
    <recommendedName>
        <fullName evidence="2">DNA-directed RNA polymerase</fullName>
        <ecNumber evidence="2">2.7.7.6</ecNumber>
    </recommendedName>
</protein>
<dbReference type="Gene3D" id="1.10.150.390">
    <property type="match status" value="1"/>
</dbReference>
<evidence type="ECO:0000313" key="10">
    <source>
        <dbReference type="Proteomes" id="UP001165063"/>
    </source>
</evidence>
<comment type="similarity">
    <text evidence="1">Belongs to the RNA polymerase beta' chain family.</text>
</comment>
<sequence length="680" mass="75429">MAGREGLIDTAVKTANSGYLQRCLTKQLEGVHVSYDNTVRNGDGSLVEFMYGGDSIDVTKQSHLFQFKFFYDNYQTLLQKYSPSRIDYLDAETAISYNKKLKKHHKKEGDLPHWSQSTKYDPTISVYNPAKYLGSVSDKFEDELESFIDNNKSLFVSSKEAKNHGGITQKNFKSLMQLKYMRSLINPGEAVGIIASQSVGEPSTQMTLNTFHFAGHGAANVTLGIPRLREIVMTASASIKTPQMTLPILDDVDEDSAEAFCKSITKITFAEFIDGVTVVETIGGSSSGEGYRSYEVNIKFFDAEDYSNEYDVTKDELSKVITEKFITALEKSIVKEIKKQKRSNASLGDVGKAVPRGQTELASKVSTGVNDDDATDDKLRGNTKQAVSYDGPDDEELETMKNAEKSDDEDMLDDSSDSSSDSESDSETDSNSKITNEAIKQSQKKIASEHLSKKAMTSEAKQRQNEVIDSNKLVSKFNFDDKHGAWCAFELELIGESEKLLMINIVEDVCKETVVREVKNIGRCLYPEPEQGKRVFVTEGVNFPAMWEHDAFIDVNGIRCNDVAAVLKTYGVEAARNTIVNEINNVFGRYAISVSSRHLDLLADYMTREGTYLAFNRQGIDSSTSSFMKMSYETTCSFLTKAVLESDREELESPSASLVIGKLSKVGTGSFDVIANMPNA</sequence>
<evidence type="ECO:0000256" key="2">
    <source>
        <dbReference type="ARBA" id="ARBA00012418"/>
    </source>
</evidence>
<keyword evidence="4" id="KW-0808">Transferase</keyword>
<dbReference type="Proteomes" id="UP001165063">
    <property type="component" value="Unassembled WGS sequence"/>
</dbReference>
<feature type="region of interest" description="Disordered" evidence="7">
    <location>
        <begin position="345"/>
        <end position="465"/>
    </location>
</feature>
<dbReference type="Pfam" id="PF04998">
    <property type="entry name" value="RNA_pol_Rpb1_5"/>
    <property type="match status" value="1"/>
</dbReference>
<reference evidence="9" key="1">
    <citation type="submission" date="2023-04" db="EMBL/GenBank/DDBJ databases">
        <title>Ambrosiozyma monospora NBRC 1965.</title>
        <authorList>
            <person name="Ichikawa N."/>
            <person name="Sato H."/>
            <person name="Tonouchi N."/>
        </authorList>
    </citation>
    <scope>NUCLEOTIDE SEQUENCE</scope>
    <source>
        <strain evidence="9">NBRC 1965</strain>
    </source>
</reference>
<dbReference type="EMBL" id="BSXU01001930">
    <property type="protein sequence ID" value="GMG32470.1"/>
    <property type="molecule type" value="Genomic_DNA"/>
</dbReference>
<dbReference type="CDD" id="cd02735">
    <property type="entry name" value="RNAP_I_Rpa1_C"/>
    <property type="match status" value="1"/>
</dbReference>
<keyword evidence="3" id="KW-0240">DNA-directed RNA polymerase</keyword>
<dbReference type="PANTHER" id="PTHR19376:SF11">
    <property type="entry name" value="DNA-DIRECTED RNA POLYMERASE I SUBUNIT RPA1"/>
    <property type="match status" value="1"/>
</dbReference>
<dbReference type="AlphaFoldDB" id="A0A9W6YYF2"/>
<name>A0A9W6YYF2_AMBMO</name>
<keyword evidence="5" id="KW-0548">Nucleotidyltransferase</keyword>
<evidence type="ECO:0000256" key="4">
    <source>
        <dbReference type="ARBA" id="ARBA00022679"/>
    </source>
</evidence>
<dbReference type="InterPro" id="IPR047107">
    <property type="entry name" value="DNA-dir_RNA_pol1_lsu_C"/>
</dbReference>
<evidence type="ECO:0000313" key="9">
    <source>
        <dbReference type="EMBL" id="GMG32470.1"/>
    </source>
</evidence>
<evidence type="ECO:0000256" key="6">
    <source>
        <dbReference type="ARBA" id="ARBA00023163"/>
    </source>
</evidence>
<dbReference type="GO" id="GO:0003677">
    <property type="term" value="F:DNA binding"/>
    <property type="evidence" value="ECO:0007669"/>
    <property type="project" value="InterPro"/>
</dbReference>
<evidence type="ECO:0000256" key="5">
    <source>
        <dbReference type="ARBA" id="ARBA00022695"/>
    </source>
</evidence>
<keyword evidence="6" id="KW-0804">Transcription</keyword>
<dbReference type="Gene3D" id="3.30.70.2850">
    <property type="match status" value="1"/>
</dbReference>
<dbReference type="SUPFAM" id="SSF64484">
    <property type="entry name" value="beta and beta-prime subunits of DNA dependent RNA-polymerase"/>
    <property type="match status" value="1"/>
</dbReference>
<proteinExistence type="inferred from homology"/>
<dbReference type="GO" id="GO:0005736">
    <property type="term" value="C:RNA polymerase I complex"/>
    <property type="evidence" value="ECO:0007669"/>
    <property type="project" value="TreeGrafter"/>
</dbReference>
<feature type="compositionally biased region" description="Polar residues" evidence="7">
    <location>
        <begin position="433"/>
        <end position="445"/>
    </location>
</feature>
<dbReference type="PANTHER" id="PTHR19376">
    <property type="entry name" value="DNA-DIRECTED RNA POLYMERASE"/>
    <property type="match status" value="1"/>
</dbReference>
<evidence type="ECO:0000259" key="8">
    <source>
        <dbReference type="Pfam" id="PF04998"/>
    </source>
</evidence>
<dbReference type="InterPro" id="IPR007081">
    <property type="entry name" value="RNA_pol_Rpb1_5"/>
</dbReference>
<dbReference type="Gene3D" id="6.10.250.2940">
    <property type="match status" value="1"/>
</dbReference>
<feature type="compositionally biased region" description="Acidic residues" evidence="7">
    <location>
        <begin position="406"/>
        <end position="428"/>
    </location>
</feature>
<dbReference type="GO" id="GO:0006351">
    <property type="term" value="P:DNA-templated transcription"/>
    <property type="evidence" value="ECO:0007669"/>
    <property type="project" value="InterPro"/>
</dbReference>
<comment type="caution">
    <text evidence="9">The sequence shown here is derived from an EMBL/GenBank/DDBJ whole genome shotgun (WGS) entry which is preliminary data.</text>
</comment>
<dbReference type="EC" id="2.7.7.6" evidence="2"/>
<dbReference type="GO" id="GO:0003899">
    <property type="term" value="F:DNA-directed RNA polymerase activity"/>
    <property type="evidence" value="ECO:0007669"/>
    <property type="project" value="UniProtKB-EC"/>
</dbReference>
<gene>
    <name evidence="9" type="ORF">Amon01_000413600</name>
</gene>